<reference evidence="1 2" key="1">
    <citation type="submission" date="2019-03" db="EMBL/GenBank/DDBJ databases">
        <title>Genomic Encyclopedia of Type Strains, Phase IV (KMG-IV): sequencing the most valuable type-strain genomes for metagenomic binning, comparative biology and taxonomic classification.</title>
        <authorList>
            <person name="Goeker M."/>
        </authorList>
    </citation>
    <scope>NUCLEOTIDE SEQUENCE [LARGE SCALE GENOMIC DNA]</scope>
    <source>
        <strain evidence="1 2">DSM 2132</strain>
    </source>
</reference>
<proteinExistence type="predicted"/>
<dbReference type="Proteomes" id="UP000295399">
    <property type="component" value="Unassembled WGS sequence"/>
</dbReference>
<comment type="caution">
    <text evidence="1">The sequence shown here is derived from an EMBL/GenBank/DDBJ whole genome shotgun (WGS) entry which is preliminary data.</text>
</comment>
<sequence>MVREDVNRNVVRLLSRFSTVDTAALLVEAQRVSETALLETSGLVDRNGRVKLHLIGLMEALLTMALGGRSSFRIPNDLTAVRDALVLFLKLNHTQRFAYRVDDTPMSWTVRLLDHLFATFAERDLLTLQDRLVLRRISESGVWETAFSAALELYVRAVEGGAALLAEADRPAMASAATTFKKAVRQRYDRVPKTKYGNPNANFRDVTEYAIGQYLGGLDVNEALSQTLVQAQLGIGSDHGQARFEAFLKANKITPQTFPTTVKELHNTVGRSIPFRETEAEIANALYAYASHVGKARDMRAVFASFTESVLPVAAKCAKLFRFAHMDQTDRAHLIARWMRDTSALGAVRGMSLRDEVELLLPQITKDDLQNLGAFRGGRTKGARLTEAELDGYVKTRTDLLTLNAINQKMKRVEDAILAQIAKTERFTAQPGQAQPRDTTFGIQEFFRCMRAVFEDIFEIADTNRRQQLQSLSTFNRAYGPLSLVNMLVPRERKVRIEDWVPQARARLAEVPYYVFEGE</sequence>
<dbReference type="InParanoid" id="A0A4R2PU43"/>
<dbReference type="AlphaFoldDB" id="A0A4R2PU43"/>
<gene>
    <name evidence="1" type="ORF">EV659_10287</name>
</gene>
<organism evidence="1 2">
    <name type="scientific">Rhodothalassium salexigens DSM 2132</name>
    <dbReference type="NCBI Taxonomy" id="1188247"/>
    <lineage>
        <taxon>Bacteria</taxon>
        <taxon>Pseudomonadati</taxon>
        <taxon>Pseudomonadota</taxon>
        <taxon>Alphaproteobacteria</taxon>
        <taxon>Rhodothalassiales</taxon>
        <taxon>Rhodothalassiaceae</taxon>
        <taxon>Rhodothalassium</taxon>
    </lineage>
</organism>
<dbReference type="EMBL" id="SLXO01000002">
    <property type="protein sequence ID" value="TCP37681.1"/>
    <property type="molecule type" value="Genomic_DNA"/>
</dbReference>
<evidence type="ECO:0000313" key="1">
    <source>
        <dbReference type="EMBL" id="TCP37681.1"/>
    </source>
</evidence>
<protein>
    <submittedName>
        <fullName evidence="1">Uncharacterized protein</fullName>
    </submittedName>
</protein>
<evidence type="ECO:0000313" key="2">
    <source>
        <dbReference type="Proteomes" id="UP000295399"/>
    </source>
</evidence>
<accession>A0A4R2PU43</accession>
<keyword evidence="2" id="KW-1185">Reference proteome</keyword>
<dbReference type="RefSeq" id="WP_165878676.1">
    <property type="nucleotide sequence ID" value="NZ_SLXO01000002.1"/>
</dbReference>
<name>A0A4R2PU43_RHOSA</name>